<keyword evidence="3" id="KW-1185">Reference proteome</keyword>
<keyword evidence="1" id="KW-0732">Signal</keyword>
<evidence type="ECO:0000256" key="1">
    <source>
        <dbReference type="SAM" id="SignalP"/>
    </source>
</evidence>
<reference evidence="2 3" key="1">
    <citation type="submission" date="2017-02" db="EMBL/GenBank/DDBJ databases">
        <title>Acinetobacter sp. ANC 4945, whole genome shotgun sequencing project.</title>
        <authorList>
            <person name="Radolfova-Krizova L."/>
            <person name="Al Atrouni A."/>
            <person name="Nemec A."/>
        </authorList>
    </citation>
    <scope>NUCLEOTIDE SEQUENCE [LARGE SCALE GENOMIC DNA]</scope>
    <source>
        <strain evidence="2 3">ANC 4945</strain>
    </source>
</reference>
<dbReference type="AlphaFoldDB" id="A0A1T1H490"/>
<protein>
    <submittedName>
        <fullName evidence="2">Uncharacterized protein</fullName>
    </submittedName>
</protein>
<dbReference type="RefSeq" id="WP_078189817.1">
    <property type="nucleotide sequence ID" value="NZ_JAMCOZ010000006.1"/>
</dbReference>
<dbReference type="EMBL" id="MVKX01000003">
    <property type="protein sequence ID" value="OOV84671.1"/>
    <property type="molecule type" value="Genomic_DNA"/>
</dbReference>
<evidence type="ECO:0000313" key="3">
    <source>
        <dbReference type="Proteomes" id="UP000191160"/>
    </source>
</evidence>
<feature type="signal peptide" evidence="1">
    <location>
        <begin position="1"/>
        <end position="23"/>
    </location>
</feature>
<gene>
    <name evidence="2" type="ORF">B1202_06870</name>
</gene>
<organism evidence="2 3">
    <name type="scientific">Acinetobacter amyesii</name>
    <dbReference type="NCBI Taxonomy" id="2942470"/>
    <lineage>
        <taxon>Bacteria</taxon>
        <taxon>Pseudomonadati</taxon>
        <taxon>Pseudomonadota</taxon>
        <taxon>Gammaproteobacteria</taxon>
        <taxon>Moraxellales</taxon>
        <taxon>Moraxellaceae</taxon>
        <taxon>Acinetobacter</taxon>
    </lineage>
</organism>
<sequence length="91" mass="10373">MKTLVIAVMGSLLSMGLIQSAQADSATQKMVRNDRVQVSKQIAQYDINPFVDSRRVIRNDRVQYNFPKVKKAAEKQPRIARNDRVSVIKKN</sequence>
<proteinExistence type="predicted"/>
<evidence type="ECO:0000313" key="2">
    <source>
        <dbReference type="EMBL" id="OOV84671.1"/>
    </source>
</evidence>
<name>A0A1T1H490_9GAMM</name>
<dbReference type="Proteomes" id="UP000191160">
    <property type="component" value="Unassembled WGS sequence"/>
</dbReference>
<comment type="caution">
    <text evidence="2">The sequence shown here is derived from an EMBL/GenBank/DDBJ whole genome shotgun (WGS) entry which is preliminary data.</text>
</comment>
<accession>A0A1T1H490</accession>
<feature type="chain" id="PRO_5012345813" evidence="1">
    <location>
        <begin position="24"/>
        <end position="91"/>
    </location>
</feature>